<proteinExistence type="inferred from homology"/>
<evidence type="ECO:0000256" key="13">
    <source>
        <dbReference type="SAM" id="MobiDB-lite"/>
    </source>
</evidence>
<dbReference type="InterPro" id="IPR002347">
    <property type="entry name" value="SDR_fam"/>
</dbReference>
<dbReference type="GO" id="GO:0016020">
    <property type="term" value="C:membrane"/>
    <property type="evidence" value="ECO:0007669"/>
    <property type="project" value="UniProtKB-SubCell"/>
</dbReference>
<evidence type="ECO:0000256" key="1">
    <source>
        <dbReference type="ARBA" id="ARBA00004141"/>
    </source>
</evidence>
<dbReference type="PRINTS" id="PR00080">
    <property type="entry name" value="SDRFAMILY"/>
</dbReference>
<keyword evidence="6" id="KW-0560">Oxidoreductase</keyword>
<dbReference type="InterPro" id="IPR020904">
    <property type="entry name" value="Sc_DH/Rdtase_CS"/>
</dbReference>
<dbReference type="InterPro" id="IPR036291">
    <property type="entry name" value="NAD(P)-bd_dom_sf"/>
</dbReference>
<dbReference type="PRINTS" id="PR00081">
    <property type="entry name" value="GDHRDH"/>
</dbReference>
<evidence type="ECO:0000256" key="10">
    <source>
        <dbReference type="ARBA" id="ARBA00068717"/>
    </source>
</evidence>
<evidence type="ECO:0000256" key="8">
    <source>
        <dbReference type="ARBA" id="ARBA00023136"/>
    </source>
</evidence>
<comment type="function">
    <text evidence="9">Catalyzes the reduction of all-trans-retinal to all-trans-retinol in the presence of NADPH.</text>
</comment>
<evidence type="ECO:0000256" key="6">
    <source>
        <dbReference type="ARBA" id="ARBA00023002"/>
    </source>
</evidence>
<gene>
    <name evidence="14" type="ORF">niasHS_013206</name>
</gene>
<dbReference type="CDD" id="cd05339">
    <property type="entry name" value="17beta-HSDXI-like_SDR_c"/>
    <property type="match status" value="1"/>
</dbReference>
<keyword evidence="5" id="KW-1133">Transmembrane helix</keyword>
<evidence type="ECO:0000256" key="3">
    <source>
        <dbReference type="ARBA" id="ARBA00022692"/>
    </source>
</evidence>
<evidence type="ECO:0000256" key="9">
    <source>
        <dbReference type="ARBA" id="ARBA00059620"/>
    </source>
</evidence>
<dbReference type="EMBL" id="JBICCN010000327">
    <property type="protein sequence ID" value="KAL3077217.1"/>
    <property type="molecule type" value="Genomic_DNA"/>
</dbReference>
<sequence length="333" mass="36794">MLFEVVYYWWMGALKAIPFLRVFPRKSLNGRVVLITGSGSGLGRLMAIKFGKLGSKIVLWDVNERLNTETKQLLDDLGIESFAYTVDLSDREAIYAVAKRVKEEVGDLDVLVNNAGIVSGRKIFDCSDQLMEKTMAVNCTSMFFTVKAFLPAMIGRRQGHIVNIASLAGVAGINGLVDYCASKFGAVGFSEALRLEMADLGVPITVTTVCTYYINTGMFNGVRSYSCLFPILRPEYVVQRIVHAVLIDADELFLPWVANVVVALKGFLPARAVYVIAEFFGFNRSMETYTGRNAEPLDGRRRREAKFTNNTTGEGKTKDGRDTNGVGGLEEDE</sequence>
<dbReference type="Gene3D" id="3.40.50.720">
    <property type="entry name" value="NAD(P)-binding Rossmann-like Domain"/>
    <property type="match status" value="1"/>
</dbReference>
<keyword evidence="8" id="KW-0472">Membrane</keyword>
<feature type="region of interest" description="Disordered" evidence="13">
    <location>
        <begin position="293"/>
        <end position="333"/>
    </location>
</feature>
<keyword evidence="15" id="KW-1185">Reference proteome</keyword>
<organism evidence="14 15">
    <name type="scientific">Heterodera schachtii</name>
    <name type="common">Sugarbeet cyst nematode worm</name>
    <name type="synonym">Tylenchus schachtii</name>
    <dbReference type="NCBI Taxonomy" id="97005"/>
    <lineage>
        <taxon>Eukaryota</taxon>
        <taxon>Metazoa</taxon>
        <taxon>Ecdysozoa</taxon>
        <taxon>Nematoda</taxon>
        <taxon>Chromadorea</taxon>
        <taxon>Rhabditida</taxon>
        <taxon>Tylenchina</taxon>
        <taxon>Tylenchomorpha</taxon>
        <taxon>Tylenchoidea</taxon>
        <taxon>Heteroderidae</taxon>
        <taxon>Heteroderinae</taxon>
        <taxon>Heterodera</taxon>
    </lineage>
</organism>
<dbReference type="FunFam" id="3.40.50.720:FF:000131">
    <property type="entry name" value="Short-chain dehydrogenase/reductase 3"/>
    <property type="match status" value="1"/>
</dbReference>
<evidence type="ECO:0000256" key="5">
    <source>
        <dbReference type="ARBA" id="ARBA00022989"/>
    </source>
</evidence>
<keyword evidence="3" id="KW-0812">Transmembrane</keyword>
<dbReference type="PROSITE" id="PS00061">
    <property type="entry name" value="ADH_SHORT"/>
    <property type="match status" value="1"/>
</dbReference>
<evidence type="ECO:0000313" key="14">
    <source>
        <dbReference type="EMBL" id="KAL3077217.1"/>
    </source>
</evidence>
<accession>A0ABD2IDM8</accession>
<comment type="caution">
    <text evidence="14">The sequence shown here is derived from an EMBL/GenBank/DDBJ whole genome shotgun (WGS) entry which is preliminary data.</text>
</comment>
<evidence type="ECO:0000313" key="15">
    <source>
        <dbReference type="Proteomes" id="UP001620645"/>
    </source>
</evidence>
<evidence type="ECO:0000256" key="11">
    <source>
        <dbReference type="ARBA" id="ARBA00082544"/>
    </source>
</evidence>
<comment type="subcellular location">
    <subcellularLocation>
        <location evidence="1">Membrane</location>
        <topology evidence="1">Multi-pass membrane protein</topology>
    </subcellularLocation>
</comment>
<evidence type="ECO:0000256" key="7">
    <source>
        <dbReference type="ARBA" id="ARBA00023098"/>
    </source>
</evidence>
<dbReference type="PANTHER" id="PTHR24322">
    <property type="entry name" value="PKSB"/>
    <property type="match status" value="1"/>
</dbReference>
<protein>
    <recommendedName>
        <fullName evidence="10">Short-chain dehydrogenase/reductase 3</fullName>
    </recommendedName>
    <alternativeName>
        <fullName evidence="11">Retinal short-chain dehydrogenase/reductase 1</fullName>
    </alternativeName>
</protein>
<dbReference type="Proteomes" id="UP001620645">
    <property type="component" value="Unassembled WGS sequence"/>
</dbReference>
<reference evidence="14 15" key="1">
    <citation type="submission" date="2024-10" db="EMBL/GenBank/DDBJ databases">
        <authorList>
            <person name="Kim D."/>
        </authorList>
    </citation>
    <scope>NUCLEOTIDE SEQUENCE [LARGE SCALE GENOMIC DNA]</scope>
    <source>
        <strain evidence="14">Taebaek</strain>
    </source>
</reference>
<name>A0ABD2IDM8_HETSC</name>
<evidence type="ECO:0000256" key="12">
    <source>
        <dbReference type="RuleBase" id="RU000363"/>
    </source>
</evidence>
<dbReference type="GO" id="GO:0052650">
    <property type="term" value="F:all-trans-retinol dehydrogenase (NADP+) activity"/>
    <property type="evidence" value="ECO:0007669"/>
    <property type="project" value="UniProtKB-ARBA"/>
</dbReference>
<evidence type="ECO:0000256" key="4">
    <source>
        <dbReference type="ARBA" id="ARBA00022857"/>
    </source>
</evidence>
<dbReference type="AlphaFoldDB" id="A0ABD2IDM8"/>
<dbReference type="Pfam" id="PF00106">
    <property type="entry name" value="adh_short"/>
    <property type="match status" value="1"/>
</dbReference>
<dbReference type="SUPFAM" id="SSF51735">
    <property type="entry name" value="NAD(P)-binding Rossmann-fold domains"/>
    <property type="match status" value="1"/>
</dbReference>
<dbReference type="PANTHER" id="PTHR24322:SF736">
    <property type="entry name" value="RETINOL DEHYDROGENASE 10"/>
    <property type="match status" value="1"/>
</dbReference>
<keyword evidence="7" id="KW-0443">Lipid metabolism</keyword>
<evidence type="ECO:0000256" key="2">
    <source>
        <dbReference type="ARBA" id="ARBA00006484"/>
    </source>
</evidence>
<comment type="similarity">
    <text evidence="2 12">Belongs to the short-chain dehydrogenases/reductases (SDR) family.</text>
</comment>
<keyword evidence="4" id="KW-0521">NADP</keyword>